<keyword evidence="2" id="KW-0560">Oxidoreductase</keyword>
<dbReference type="SUPFAM" id="SSF51735">
    <property type="entry name" value="NAD(P)-binding Rossmann-fold domains"/>
    <property type="match status" value="1"/>
</dbReference>
<dbReference type="AlphaFoldDB" id="A0A232LTD9"/>
<organism evidence="3 4">
    <name type="scientific">Elaphomyces granulatus</name>
    <dbReference type="NCBI Taxonomy" id="519963"/>
    <lineage>
        <taxon>Eukaryota</taxon>
        <taxon>Fungi</taxon>
        <taxon>Dikarya</taxon>
        <taxon>Ascomycota</taxon>
        <taxon>Pezizomycotina</taxon>
        <taxon>Eurotiomycetes</taxon>
        <taxon>Eurotiomycetidae</taxon>
        <taxon>Eurotiales</taxon>
        <taxon>Elaphomycetaceae</taxon>
        <taxon>Elaphomyces</taxon>
    </lineage>
</organism>
<dbReference type="EMBL" id="NPHW01004891">
    <property type="protein sequence ID" value="OXV07389.1"/>
    <property type="molecule type" value="Genomic_DNA"/>
</dbReference>
<dbReference type="InterPro" id="IPR002347">
    <property type="entry name" value="SDR_fam"/>
</dbReference>
<gene>
    <name evidence="3" type="ORF">Egran_04845</name>
</gene>
<protein>
    <submittedName>
        <fullName evidence="3">Uncharacterized protein</fullName>
    </submittedName>
</protein>
<evidence type="ECO:0000313" key="4">
    <source>
        <dbReference type="Proteomes" id="UP000243515"/>
    </source>
</evidence>
<accession>A0A232LTD9</accession>
<dbReference type="PANTHER" id="PTHR43157">
    <property type="entry name" value="PHOSPHATIDYLINOSITOL-GLYCAN BIOSYNTHESIS CLASS F PROTEIN-RELATED"/>
    <property type="match status" value="1"/>
</dbReference>
<keyword evidence="4" id="KW-1185">Reference proteome</keyword>
<evidence type="ECO:0000256" key="2">
    <source>
        <dbReference type="ARBA" id="ARBA00023002"/>
    </source>
</evidence>
<comment type="caution">
    <text evidence="3">The sequence shown here is derived from an EMBL/GenBank/DDBJ whole genome shotgun (WGS) entry which is preliminary data.</text>
</comment>
<dbReference type="InterPro" id="IPR036291">
    <property type="entry name" value="NAD(P)-bd_dom_sf"/>
</dbReference>
<reference evidence="3 4" key="1">
    <citation type="journal article" date="2015" name="Environ. Microbiol.">
        <title>Metagenome sequence of Elaphomyces granulatus from sporocarp tissue reveals Ascomycota ectomycorrhizal fingerprints of genome expansion and a Proteobacteria-rich microbiome.</title>
        <authorList>
            <person name="Quandt C.A."/>
            <person name="Kohler A."/>
            <person name="Hesse C.N."/>
            <person name="Sharpton T.J."/>
            <person name="Martin F."/>
            <person name="Spatafora J.W."/>
        </authorList>
    </citation>
    <scope>NUCLEOTIDE SEQUENCE [LARGE SCALE GENOMIC DNA]</scope>
    <source>
        <strain evidence="3 4">OSC145934</strain>
    </source>
</reference>
<dbReference type="Proteomes" id="UP000243515">
    <property type="component" value="Unassembled WGS sequence"/>
</dbReference>
<evidence type="ECO:0000256" key="1">
    <source>
        <dbReference type="ARBA" id="ARBA00006484"/>
    </source>
</evidence>
<dbReference type="Gene3D" id="3.40.50.720">
    <property type="entry name" value="NAD(P)-binding Rossmann-like Domain"/>
    <property type="match status" value="1"/>
</dbReference>
<dbReference type="GO" id="GO:0016491">
    <property type="term" value="F:oxidoreductase activity"/>
    <property type="evidence" value="ECO:0007669"/>
    <property type="project" value="UniProtKB-KW"/>
</dbReference>
<sequence length="327" mass="35586">MDFIRAQLTRIPRITPVNLSASTVLITGANSGLGLAASREVLMSSPKRLILAVRNLDEGNKARSELMGRGKPTLTEIEVRKLDQNNFESVASFAKSLKGDRVDFAILNAGVMNGEFITSTDGLESELQINVLSPALLSLLLLPNFHLASSSSKLPSTPPPHLTFVSSGLHTMAKFPERKLGPGEILPALNNRAQYSQSDRYSVTKTIGLLWMRELASRVQSSDIVINAVNPGFCKTGLMRNTSGVMYYLSRVAQFLLGREVADGARCLVDAAVIKGPETHGLYLSEMQVKAESDLVRSAEGKELEGRLWEEIVALLGQHGLDMENLP</sequence>
<proteinExistence type="inferred from homology"/>
<dbReference type="PRINTS" id="PR00081">
    <property type="entry name" value="GDHRDH"/>
</dbReference>
<evidence type="ECO:0000313" key="3">
    <source>
        <dbReference type="EMBL" id="OXV07389.1"/>
    </source>
</evidence>
<dbReference type="OrthoDB" id="191139at2759"/>
<dbReference type="PANTHER" id="PTHR43157:SF31">
    <property type="entry name" value="PHOSPHATIDYLINOSITOL-GLYCAN BIOSYNTHESIS CLASS F PROTEIN"/>
    <property type="match status" value="1"/>
</dbReference>
<comment type="similarity">
    <text evidence="1">Belongs to the short-chain dehydrogenases/reductases (SDR) family.</text>
</comment>
<dbReference type="Pfam" id="PF00106">
    <property type="entry name" value="adh_short"/>
    <property type="match status" value="1"/>
</dbReference>
<name>A0A232LTD9_9EURO</name>